<dbReference type="FunFam" id="3.30.2410.10:FF:000003">
    <property type="entry name" value="probable E3 ubiquitin-protein ligase HERC4 isoform X1"/>
    <property type="match status" value="1"/>
</dbReference>
<evidence type="ECO:0000256" key="1">
    <source>
        <dbReference type="ARBA" id="ARBA00000885"/>
    </source>
</evidence>
<dbReference type="Gene3D" id="3.30.2160.10">
    <property type="entry name" value="Hect, E3 ligase catalytic domain"/>
    <property type="match status" value="1"/>
</dbReference>
<proteinExistence type="predicted"/>
<dbReference type="PANTHER" id="PTHR45700">
    <property type="entry name" value="UBIQUITIN-PROTEIN LIGASE E3C"/>
    <property type="match status" value="1"/>
</dbReference>
<evidence type="ECO:0000256" key="6">
    <source>
        <dbReference type="SAM" id="MobiDB-lite"/>
    </source>
</evidence>
<reference evidence="8 9" key="1">
    <citation type="submission" date="2014-06" db="EMBL/GenBank/DDBJ databases">
        <authorList>
            <person name="Swart Estienne"/>
        </authorList>
    </citation>
    <scope>NUCLEOTIDE SEQUENCE [LARGE SCALE GENOMIC DNA]</scope>
    <source>
        <strain evidence="8 9">130c</strain>
    </source>
</reference>
<dbReference type="EC" id="2.3.2.26" evidence="2"/>
<keyword evidence="4 5" id="KW-0833">Ubl conjugation pathway</keyword>
<evidence type="ECO:0000313" key="8">
    <source>
        <dbReference type="EMBL" id="CDW90384.1"/>
    </source>
</evidence>
<dbReference type="CDD" id="cd00078">
    <property type="entry name" value="HECTc"/>
    <property type="match status" value="1"/>
</dbReference>
<dbReference type="InterPro" id="IPR035983">
    <property type="entry name" value="Hect_E3_ubiquitin_ligase"/>
</dbReference>
<feature type="region of interest" description="Disordered" evidence="6">
    <location>
        <begin position="1"/>
        <end position="53"/>
    </location>
</feature>
<dbReference type="InterPro" id="IPR044611">
    <property type="entry name" value="E3A/B/C-like"/>
</dbReference>
<feature type="domain" description="HECT" evidence="7">
    <location>
        <begin position="430"/>
        <end position="759"/>
    </location>
</feature>
<dbReference type="Gene3D" id="3.90.1750.10">
    <property type="entry name" value="Hect, E3 ligase catalytic domains"/>
    <property type="match status" value="1"/>
</dbReference>
<dbReference type="EMBL" id="CCKQ01018421">
    <property type="protein sequence ID" value="CDW90384.1"/>
    <property type="molecule type" value="Genomic_DNA"/>
</dbReference>
<protein>
    <recommendedName>
        <fullName evidence="2">HECT-type E3 ubiquitin transferase</fullName>
        <ecNumber evidence="2">2.3.2.26</ecNumber>
    </recommendedName>
</protein>
<accession>A0A078B7N6</accession>
<feature type="active site" description="Glycyl thioester intermediate" evidence="5">
    <location>
        <position position="727"/>
    </location>
</feature>
<dbReference type="InParanoid" id="A0A078B7N6"/>
<evidence type="ECO:0000256" key="5">
    <source>
        <dbReference type="PROSITE-ProRule" id="PRU00104"/>
    </source>
</evidence>
<evidence type="ECO:0000313" key="9">
    <source>
        <dbReference type="Proteomes" id="UP000039865"/>
    </source>
</evidence>
<dbReference type="SMART" id="SM00119">
    <property type="entry name" value="HECTc"/>
    <property type="match status" value="1"/>
</dbReference>
<organism evidence="8 9">
    <name type="scientific">Stylonychia lemnae</name>
    <name type="common">Ciliate</name>
    <dbReference type="NCBI Taxonomy" id="5949"/>
    <lineage>
        <taxon>Eukaryota</taxon>
        <taxon>Sar</taxon>
        <taxon>Alveolata</taxon>
        <taxon>Ciliophora</taxon>
        <taxon>Intramacronucleata</taxon>
        <taxon>Spirotrichea</taxon>
        <taxon>Stichotrichia</taxon>
        <taxon>Sporadotrichida</taxon>
        <taxon>Oxytrichidae</taxon>
        <taxon>Stylonychinae</taxon>
        <taxon>Stylonychia</taxon>
    </lineage>
</organism>
<keyword evidence="9" id="KW-1185">Reference proteome</keyword>
<evidence type="ECO:0000256" key="4">
    <source>
        <dbReference type="ARBA" id="ARBA00022786"/>
    </source>
</evidence>
<sequence>MISGQDQEQKMDIDQDASQPESVGLFKKSVDQENFEQDQSSVPLQKKSLEDEQQMKQNEQKEILKITITKLIFQMKVGCKKDICFNKYCLKNPLERANLNFANDRERLTQAFKIVQSSQDPKEDGYAFSSSFIKLRKQDVQMEDLSQNQIVQNKQKELDVITNYDIDYEGVKIMFQKLQMAYENNDEKLISALDQLLQILYYEHNQNQTIDKALMVFRSLLMIMINDKIQWEWSSIFESIIKQMATLIKQYRKDFKLFESFLVVNLSRANFQQLVQLTQSYFTLSISSGTFKSKVIENGVRFLDIFNEANNKRPLKLRLSYKEFYNDAINKELNLQDHFVQWIQEREIARASNVPYDRHAKFTICNYPWILDAANKSDMIKIQNKFSMEQQQHLNIMDMLRQPGLQSLYMYLEVRRENILEDTLNKIVNPGLNFKKPLRVQFVGEPGVDEGGVRKEFFQLLLRSLFDPNFGMFNYNEQQRLYWFNGHSMEPNVNFELIGILMGLGIYNSIILDLPFPMIAYKQLLFQEPIFEDLQEWQPEVASSLEFILNYNDETPLEEALGINFAIEEERFGEKFEFELKPGGSDIMVTVENKEEYVQLYMEYIFKKQCEGQLRSFKKGFYRVCDEDLMQSLFKPEELEQLVCGSKKLDFLALQKAAKYVDGYTNESMQPKWLWEIIHEMSDDEKKRFLAFCTGSDRAPIVGLGGVRLYIGRHGEDSERLPSAHTCFNHLLIPEYPTKDKLKLKLLLAITNSEGFGLM</sequence>
<dbReference type="GO" id="GO:0061630">
    <property type="term" value="F:ubiquitin protein ligase activity"/>
    <property type="evidence" value="ECO:0007669"/>
    <property type="project" value="UniProtKB-EC"/>
</dbReference>
<dbReference type="OrthoDB" id="409931at2759"/>
<evidence type="ECO:0000259" key="7">
    <source>
        <dbReference type="PROSITE" id="PS50237"/>
    </source>
</evidence>
<evidence type="ECO:0000256" key="3">
    <source>
        <dbReference type="ARBA" id="ARBA00022679"/>
    </source>
</evidence>
<dbReference type="GO" id="GO:0000209">
    <property type="term" value="P:protein polyubiquitination"/>
    <property type="evidence" value="ECO:0007669"/>
    <property type="project" value="InterPro"/>
</dbReference>
<dbReference type="OMA" id="YNEETRC"/>
<dbReference type="SUPFAM" id="SSF56204">
    <property type="entry name" value="Hect, E3 ligase catalytic domain"/>
    <property type="match status" value="1"/>
</dbReference>
<dbReference type="AlphaFoldDB" id="A0A078B7N6"/>
<evidence type="ECO:0000256" key="2">
    <source>
        <dbReference type="ARBA" id="ARBA00012485"/>
    </source>
</evidence>
<comment type="catalytic activity">
    <reaction evidence="1">
        <text>S-ubiquitinyl-[E2 ubiquitin-conjugating enzyme]-L-cysteine + [acceptor protein]-L-lysine = [E2 ubiquitin-conjugating enzyme]-L-cysteine + N(6)-ubiquitinyl-[acceptor protein]-L-lysine.</text>
        <dbReference type="EC" id="2.3.2.26"/>
    </reaction>
</comment>
<dbReference type="Pfam" id="PF00632">
    <property type="entry name" value="HECT"/>
    <property type="match status" value="1"/>
</dbReference>
<dbReference type="InterPro" id="IPR000569">
    <property type="entry name" value="HECT_dom"/>
</dbReference>
<keyword evidence="3" id="KW-0808">Transferase</keyword>
<dbReference type="PANTHER" id="PTHR45700:SF8">
    <property type="entry name" value="HECT-TYPE E3 UBIQUITIN TRANSFERASE"/>
    <property type="match status" value="1"/>
</dbReference>
<dbReference type="Proteomes" id="UP000039865">
    <property type="component" value="Unassembled WGS sequence"/>
</dbReference>
<dbReference type="Gene3D" id="3.30.2410.10">
    <property type="entry name" value="Hect, E3 ligase catalytic domain"/>
    <property type="match status" value="1"/>
</dbReference>
<name>A0A078B7N6_STYLE</name>
<gene>
    <name evidence="8" type="primary">Contig1886.g2044</name>
    <name evidence="8" type="ORF">STYLEM_19527</name>
</gene>
<dbReference type="PROSITE" id="PS50237">
    <property type="entry name" value="HECT"/>
    <property type="match status" value="1"/>
</dbReference>